<evidence type="ECO:0000256" key="2">
    <source>
        <dbReference type="ARBA" id="ARBA00005528"/>
    </source>
</evidence>
<dbReference type="SUPFAM" id="SSF88697">
    <property type="entry name" value="PUA domain-like"/>
    <property type="match status" value="1"/>
</dbReference>
<reference evidence="14" key="1">
    <citation type="submission" date="2018-05" db="EMBL/GenBank/DDBJ databases">
        <title>Pseudarcicella sp. HME7025 Genome sequencing and assembly.</title>
        <authorList>
            <person name="Kim H."/>
            <person name="Kang H."/>
            <person name="Joh K."/>
        </authorList>
    </citation>
    <scope>NUCLEOTIDE SEQUENCE [LARGE SCALE GENOMIC DNA]</scope>
    <source>
        <strain evidence="14">HME7025</strain>
    </source>
</reference>
<dbReference type="InterPro" id="IPR015947">
    <property type="entry name" value="PUA-like_sf"/>
</dbReference>
<dbReference type="PANTHER" id="PTHR30027">
    <property type="entry name" value="RIBOSOMAL RNA SMALL SUBUNIT METHYLTRANSFERASE E"/>
    <property type="match status" value="1"/>
</dbReference>
<evidence type="ECO:0000256" key="1">
    <source>
        <dbReference type="ARBA" id="ARBA00004496"/>
    </source>
</evidence>
<evidence type="ECO:0000256" key="9">
    <source>
        <dbReference type="ARBA" id="ARBA00047944"/>
    </source>
</evidence>
<dbReference type="Pfam" id="PF04452">
    <property type="entry name" value="Methyltrans_RNA"/>
    <property type="match status" value="1"/>
</dbReference>
<dbReference type="NCBIfam" id="TIGR00046">
    <property type="entry name" value="RsmE family RNA methyltransferase"/>
    <property type="match status" value="1"/>
</dbReference>
<evidence type="ECO:0000259" key="11">
    <source>
        <dbReference type="Pfam" id="PF04452"/>
    </source>
</evidence>
<dbReference type="InterPro" id="IPR046886">
    <property type="entry name" value="RsmE_MTase_dom"/>
</dbReference>
<comment type="similarity">
    <text evidence="2 10">Belongs to the RNA methyltransferase RsmE family.</text>
</comment>
<protein>
    <recommendedName>
        <fullName evidence="10">Ribosomal RNA small subunit methyltransferase E</fullName>
        <ecNumber evidence="10">2.1.1.193</ecNumber>
    </recommendedName>
</protein>
<dbReference type="Proteomes" id="UP000245468">
    <property type="component" value="Chromosome"/>
</dbReference>
<evidence type="ECO:0000256" key="8">
    <source>
        <dbReference type="ARBA" id="ARBA00025699"/>
    </source>
</evidence>
<dbReference type="SUPFAM" id="SSF75217">
    <property type="entry name" value="alpha/beta knot"/>
    <property type="match status" value="1"/>
</dbReference>
<dbReference type="GO" id="GO:0005737">
    <property type="term" value="C:cytoplasm"/>
    <property type="evidence" value="ECO:0007669"/>
    <property type="project" value="UniProtKB-SubCell"/>
</dbReference>
<dbReference type="Gene3D" id="2.40.240.20">
    <property type="entry name" value="Hypothetical PUA domain-like, domain 1"/>
    <property type="match status" value="1"/>
</dbReference>
<dbReference type="AlphaFoldDB" id="A0A2S2DVE1"/>
<feature type="domain" description="Ribosomal RNA small subunit methyltransferase E methyltransferase" evidence="11">
    <location>
        <begin position="73"/>
        <end position="232"/>
    </location>
</feature>
<feature type="domain" description="Ribosomal RNA small subunit methyltransferase E PUA-like" evidence="12">
    <location>
        <begin position="18"/>
        <end position="54"/>
    </location>
</feature>
<dbReference type="CDD" id="cd18084">
    <property type="entry name" value="RsmE-like"/>
    <property type="match status" value="1"/>
</dbReference>
<comment type="function">
    <text evidence="8 10">Specifically methylates the N3 position of the uracil ring of uridine 1498 (m3U1498) in 16S rRNA. Acts on the fully assembled 30S ribosomal subunit.</text>
</comment>
<dbReference type="EMBL" id="CP029346">
    <property type="protein sequence ID" value="AWL09371.1"/>
    <property type="molecule type" value="Genomic_DNA"/>
</dbReference>
<keyword evidence="4 10" id="KW-0698">rRNA processing</keyword>
<dbReference type="Pfam" id="PF20260">
    <property type="entry name" value="PUA_4"/>
    <property type="match status" value="1"/>
</dbReference>
<evidence type="ECO:0000259" key="12">
    <source>
        <dbReference type="Pfam" id="PF20260"/>
    </source>
</evidence>
<evidence type="ECO:0000256" key="6">
    <source>
        <dbReference type="ARBA" id="ARBA00022679"/>
    </source>
</evidence>
<dbReference type="GO" id="GO:0070042">
    <property type="term" value="F:rRNA (uridine-N3-)-methyltransferase activity"/>
    <property type="evidence" value="ECO:0007669"/>
    <property type="project" value="TreeGrafter"/>
</dbReference>
<accession>A0A2S2DVE1</accession>
<evidence type="ECO:0000256" key="10">
    <source>
        <dbReference type="PIRNR" id="PIRNR015601"/>
    </source>
</evidence>
<comment type="catalytic activity">
    <reaction evidence="9 10">
        <text>uridine(1498) in 16S rRNA + S-adenosyl-L-methionine = N(3)-methyluridine(1498) in 16S rRNA + S-adenosyl-L-homocysteine + H(+)</text>
        <dbReference type="Rhea" id="RHEA:42920"/>
        <dbReference type="Rhea" id="RHEA-COMP:10283"/>
        <dbReference type="Rhea" id="RHEA-COMP:10284"/>
        <dbReference type="ChEBI" id="CHEBI:15378"/>
        <dbReference type="ChEBI" id="CHEBI:57856"/>
        <dbReference type="ChEBI" id="CHEBI:59789"/>
        <dbReference type="ChEBI" id="CHEBI:65315"/>
        <dbReference type="ChEBI" id="CHEBI:74502"/>
        <dbReference type="EC" id="2.1.1.193"/>
    </reaction>
</comment>
<evidence type="ECO:0000256" key="7">
    <source>
        <dbReference type="ARBA" id="ARBA00022691"/>
    </source>
</evidence>
<dbReference type="Gene3D" id="3.40.1280.10">
    <property type="match status" value="1"/>
</dbReference>
<keyword evidence="3 10" id="KW-0963">Cytoplasm</keyword>
<organism evidence="13 14">
    <name type="scientific">Aquirufa nivalisilvae</name>
    <dbReference type="NCBI Taxonomy" id="2516557"/>
    <lineage>
        <taxon>Bacteria</taxon>
        <taxon>Pseudomonadati</taxon>
        <taxon>Bacteroidota</taxon>
        <taxon>Cytophagia</taxon>
        <taxon>Cytophagales</taxon>
        <taxon>Flectobacillaceae</taxon>
        <taxon>Aquirufa</taxon>
    </lineage>
</organism>
<dbReference type="KEGG" id="psez:HME7025_01515"/>
<keyword evidence="14" id="KW-1185">Reference proteome</keyword>
<keyword evidence="6 10" id="KW-0808">Transferase</keyword>
<dbReference type="EC" id="2.1.1.193" evidence="10"/>
<comment type="subcellular location">
    <subcellularLocation>
        <location evidence="1 10">Cytoplasm</location>
    </subcellularLocation>
</comment>
<evidence type="ECO:0000313" key="13">
    <source>
        <dbReference type="EMBL" id="AWL09371.1"/>
    </source>
</evidence>
<keyword evidence="5 10" id="KW-0489">Methyltransferase</keyword>
<proteinExistence type="inferred from homology"/>
<keyword evidence="7 10" id="KW-0949">S-adenosyl-L-methionine</keyword>
<evidence type="ECO:0000256" key="5">
    <source>
        <dbReference type="ARBA" id="ARBA00022603"/>
    </source>
</evidence>
<gene>
    <name evidence="13" type="primary">rsmE</name>
    <name evidence="13" type="ORF">HME7025_01515</name>
</gene>
<sequence length="238" mass="27156">MSIPVFYEPNPIASPFLSEDESIHAHRVLRLKAGDPIFILNGKGQKFEAKIDQSTSKKTSFYQLKEIENADKPTYAIHLWIAPTKQMERMEWMVEKCAEFGIQSIGFFHSRYSERKEIKTHRLEKIVISALKQSKNLFLPIINPIVSFKELVHQMENKPVEQKLFAYISEPPSPSLSKSIQLNRAYHILIGPEGDFSQEESEALLASDWTPFSLGRAILRTETAGLAATHAIHLLHEN</sequence>
<dbReference type="RefSeq" id="WP_109323062.1">
    <property type="nucleotide sequence ID" value="NZ_CP029346.1"/>
</dbReference>
<dbReference type="OrthoDB" id="9815641at2"/>
<dbReference type="InterPro" id="IPR029028">
    <property type="entry name" value="Alpha/beta_knot_MTases"/>
</dbReference>
<evidence type="ECO:0000256" key="3">
    <source>
        <dbReference type="ARBA" id="ARBA00022490"/>
    </source>
</evidence>
<evidence type="ECO:0000256" key="4">
    <source>
        <dbReference type="ARBA" id="ARBA00022552"/>
    </source>
</evidence>
<dbReference type="PANTHER" id="PTHR30027:SF3">
    <property type="entry name" value="16S RRNA (URACIL(1498)-N(3))-METHYLTRANSFERASE"/>
    <property type="match status" value="1"/>
</dbReference>
<dbReference type="InterPro" id="IPR029026">
    <property type="entry name" value="tRNA_m1G_MTases_N"/>
</dbReference>
<dbReference type="InterPro" id="IPR006700">
    <property type="entry name" value="RsmE"/>
</dbReference>
<name>A0A2S2DVE1_9BACT</name>
<dbReference type="GO" id="GO:0070475">
    <property type="term" value="P:rRNA base methylation"/>
    <property type="evidence" value="ECO:0007669"/>
    <property type="project" value="TreeGrafter"/>
</dbReference>
<dbReference type="InterPro" id="IPR046887">
    <property type="entry name" value="RsmE_PUA-like"/>
</dbReference>
<dbReference type="PIRSF" id="PIRSF015601">
    <property type="entry name" value="MTase_slr0722"/>
    <property type="match status" value="1"/>
</dbReference>
<evidence type="ECO:0000313" key="14">
    <source>
        <dbReference type="Proteomes" id="UP000245468"/>
    </source>
</evidence>